<dbReference type="InterPro" id="IPR035990">
    <property type="entry name" value="TIM_sf"/>
</dbReference>
<dbReference type="InterPro" id="IPR000652">
    <property type="entry name" value="Triosephosphate_isomerase"/>
</dbReference>
<evidence type="ECO:0000256" key="2">
    <source>
        <dbReference type="ARBA" id="ARBA00023235"/>
    </source>
</evidence>
<dbReference type="GO" id="GO:0006094">
    <property type="term" value="P:gluconeogenesis"/>
    <property type="evidence" value="ECO:0007669"/>
    <property type="project" value="UniProtKB-UniPathway"/>
</dbReference>
<dbReference type="PANTHER" id="PTHR21139">
    <property type="entry name" value="TRIOSEPHOSPHATE ISOMERASE"/>
    <property type="match status" value="1"/>
</dbReference>
<keyword evidence="3" id="KW-0324">Glycolysis</keyword>
<dbReference type="PROSITE" id="PS51440">
    <property type="entry name" value="TIM_2"/>
    <property type="match status" value="1"/>
</dbReference>
<dbReference type="GO" id="GO:0019563">
    <property type="term" value="P:glycerol catabolic process"/>
    <property type="evidence" value="ECO:0007669"/>
    <property type="project" value="TreeGrafter"/>
</dbReference>
<evidence type="ECO:0000256" key="3">
    <source>
        <dbReference type="RuleBase" id="RU363013"/>
    </source>
</evidence>
<sequence length="222" mass="23881">MEKTIIIANWKMNPCTFLDAQALISEILFGTKDTKTVNVVFCPPFVYLQGLIKKYPKAVFGAQDCFWEQQGAFTGEVSPQMLKAMGCAYVILGHSERAKYLGETEDMVQKKVAAALVAGLEVILCVGEKEETPKDMPGLLVVYEPEWAISTEGKGAADTKLVASRVAAMRRTLKTSPILYGGSVTSSNIASLIKETGVQGALVGSASLDACEFFNLVKNAAA</sequence>
<keyword evidence="3" id="KW-0312">Gluconeogenesis</keyword>
<dbReference type="Gene3D" id="3.20.20.70">
    <property type="entry name" value="Aldolase class I"/>
    <property type="match status" value="2"/>
</dbReference>
<comment type="pathway">
    <text evidence="3">Carbohydrate degradation; glycolysis; D-glyceraldehyde 3-phosphate from glycerone phosphate: step 1/1.</text>
</comment>
<dbReference type="GO" id="GO:0004807">
    <property type="term" value="F:triose-phosphate isomerase activity"/>
    <property type="evidence" value="ECO:0007669"/>
    <property type="project" value="UniProtKB-EC"/>
</dbReference>
<keyword evidence="3" id="KW-0963">Cytoplasm</keyword>
<dbReference type="PANTHER" id="PTHR21139:SF42">
    <property type="entry name" value="TRIOSEPHOSPHATE ISOMERASE"/>
    <property type="match status" value="1"/>
</dbReference>
<dbReference type="GO" id="GO:0005829">
    <property type="term" value="C:cytosol"/>
    <property type="evidence" value="ECO:0007669"/>
    <property type="project" value="TreeGrafter"/>
</dbReference>
<comment type="subcellular location">
    <subcellularLocation>
        <location evidence="3">Cytoplasm</location>
    </subcellularLocation>
</comment>
<dbReference type="AlphaFoldDB" id="A0A1G2QWY2"/>
<name>A0A1G2QWY2_9BACT</name>
<reference evidence="4 5" key="1">
    <citation type="journal article" date="2016" name="Nat. Commun.">
        <title>Thousands of microbial genomes shed light on interconnected biogeochemical processes in an aquifer system.</title>
        <authorList>
            <person name="Anantharaman K."/>
            <person name="Brown C.T."/>
            <person name="Hug L.A."/>
            <person name="Sharon I."/>
            <person name="Castelle C.J."/>
            <person name="Probst A.J."/>
            <person name="Thomas B.C."/>
            <person name="Singh A."/>
            <person name="Wilkins M.J."/>
            <person name="Karaoz U."/>
            <person name="Brodie E.L."/>
            <person name="Williams K.H."/>
            <person name="Hubbard S.S."/>
            <person name="Banfield J.F."/>
        </authorList>
    </citation>
    <scope>NUCLEOTIDE SEQUENCE [LARGE SCALE GENOMIC DNA]</scope>
</reference>
<dbReference type="UniPathway" id="UPA00138"/>
<dbReference type="Pfam" id="PF00121">
    <property type="entry name" value="TIM"/>
    <property type="match status" value="1"/>
</dbReference>
<proteinExistence type="inferred from homology"/>
<evidence type="ECO:0000313" key="5">
    <source>
        <dbReference type="Proteomes" id="UP000178170"/>
    </source>
</evidence>
<dbReference type="GO" id="GO:0046166">
    <property type="term" value="P:glyceraldehyde-3-phosphate biosynthetic process"/>
    <property type="evidence" value="ECO:0007669"/>
    <property type="project" value="TreeGrafter"/>
</dbReference>
<gene>
    <name evidence="4" type="ORF">A2843_00085</name>
</gene>
<comment type="similarity">
    <text evidence="1 3">Belongs to the triosephosphate isomerase family.</text>
</comment>
<dbReference type="CDD" id="cd00311">
    <property type="entry name" value="TIM"/>
    <property type="match status" value="1"/>
</dbReference>
<evidence type="ECO:0000313" key="4">
    <source>
        <dbReference type="EMBL" id="OHA64669.1"/>
    </source>
</evidence>
<comment type="pathway">
    <text evidence="3">Carbohydrate biosynthesis; gluconeogenesis.</text>
</comment>
<comment type="subunit">
    <text evidence="3">Homodimer.</text>
</comment>
<accession>A0A1G2QWY2</accession>
<comment type="caution">
    <text evidence="4">The sequence shown here is derived from an EMBL/GenBank/DDBJ whole genome shotgun (WGS) entry which is preliminary data.</text>
</comment>
<dbReference type="UniPathway" id="UPA00109">
    <property type="reaction ID" value="UER00189"/>
</dbReference>
<dbReference type="SUPFAM" id="SSF51351">
    <property type="entry name" value="Triosephosphate isomerase (TIM)"/>
    <property type="match status" value="1"/>
</dbReference>
<dbReference type="InterPro" id="IPR013785">
    <property type="entry name" value="Aldolase_TIM"/>
</dbReference>
<comment type="catalytic activity">
    <reaction evidence="3">
        <text>D-glyceraldehyde 3-phosphate = dihydroxyacetone phosphate</text>
        <dbReference type="Rhea" id="RHEA:18585"/>
        <dbReference type="ChEBI" id="CHEBI:57642"/>
        <dbReference type="ChEBI" id="CHEBI:59776"/>
        <dbReference type="EC" id="5.3.1.1"/>
    </reaction>
</comment>
<keyword evidence="2 3" id="KW-0413">Isomerase</keyword>
<organism evidence="4 5">
    <name type="scientific">Candidatus Wildermuthbacteria bacterium RIFCSPHIGHO2_01_FULL_48_27b</name>
    <dbReference type="NCBI Taxonomy" id="1802447"/>
    <lineage>
        <taxon>Bacteria</taxon>
        <taxon>Candidatus Wildermuthiibacteriota</taxon>
    </lineage>
</organism>
<dbReference type="EMBL" id="MHTS01000009">
    <property type="protein sequence ID" value="OHA64669.1"/>
    <property type="molecule type" value="Genomic_DNA"/>
</dbReference>
<evidence type="ECO:0000256" key="1">
    <source>
        <dbReference type="ARBA" id="ARBA00007422"/>
    </source>
</evidence>
<dbReference type="EC" id="5.3.1.1" evidence="3"/>
<dbReference type="GO" id="GO:0006096">
    <property type="term" value="P:glycolytic process"/>
    <property type="evidence" value="ECO:0007669"/>
    <property type="project" value="UniProtKB-UniPathway"/>
</dbReference>
<protein>
    <recommendedName>
        <fullName evidence="3">Triosephosphate isomerase</fullName>
        <ecNumber evidence="3">5.3.1.1</ecNumber>
    </recommendedName>
</protein>
<dbReference type="Proteomes" id="UP000178170">
    <property type="component" value="Unassembled WGS sequence"/>
</dbReference>